<dbReference type="AlphaFoldDB" id="A0A0A9C8Y0"/>
<proteinExistence type="predicted"/>
<name>A0A0A9C8Y0_ARUDO</name>
<dbReference type="EMBL" id="GBRH01225146">
    <property type="protein sequence ID" value="JAD72749.1"/>
    <property type="molecule type" value="Transcribed_RNA"/>
</dbReference>
<organism evidence="1">
    <name type="scientific">Arundo donax</name>
    <name type="common">Giant reed</name>
    <name type="synonym">Donax arundinaceus</name>
    <dbReference type="NCBI Taxonomy" id="35708"/>
    <lineage>
        <taxon>Eukaryota</taxon>
        <taxon>Viridiplantae</taxon>
        <taxon>Streptophyta</taxon>
        <taxon>Embryophyta</taxon>
        <taxon>Tracheophyta</taxon>
        <taxon>Spermatophyta</taxon>
        <taxon>Magnoliopsida</taxon>
        <taxon>Liliopsida</taxon>
        <taxon>Poales</taxon>
        <taxon>Poaceae</taxon>
        <taxon>PACMAD clade</taxon>
        <taxon>Arundinoideae</taxon>
        <taxon>Arundineae</taxon>
        <taxon>Arundo</taxon>
    </lineage>
</organism>
<protein>
    <submittedName>
        <fullName evidence="1">Uncharacterized protein</fullName>
    </submittedName>
</protein>
<reference evidence="1" key="2">
    <citation type="journal article" date="2015" name="Data Brief">
        <title>Shoot transcriptome of the giant reed, Arundo donax.</title>
        <authorList>
            <person name="Barrero R.A."/>
            <person name="Guerrero F.D."/>
            <person name="Moolhuijzen P."/>
            <person name="Goolsby J.A."/>
            <person name="Tidwell J."/>
            <person name="Bellgard S.E."/>
            <person name="Bellgard M.I."/>
        </authorList>
    </citation>
    <scope>NUCLEOTIDE SEQUENCE</scope>
    <source>
        <tissue evidence="1">Shoot tissue taken approximately 20 cm above the soil surface</tissue>
    </source>
</reference>
<sequence length="33" mass="3862">MEEIHFTTLNYLVCPLNPPNKIPSQFTLPNYLN</sequence>
<reference evidence="1" key="1">
    <citation type="submission" date="2014-09" db="EMBL/GenBank/DDBJ databases">
        <authorList>
            <person name="Magalhaes I.L.F."/>
            <person name="Oliveira U."/>
            <person name="Santos F.R."/>
            <person name="Vidigal T.H.D.A."/>
            <person name="Brescovit A.D."/>
            <person name="Santos A.J."/>
        </authorList>
    </citation>
    <scope>NUCLEOTIDE SEQUENCE</scope>
    <source>
        <tissue evidence="1">Shoot tissue taken approximately 20 cm above the soil surface</tissue>
    </source>
</reference>
<evidence type="ECO:0000313" key="1">
    <source>
        <dbReference type="EMBL" id="JAD72749.1"/>
    </source>
</evidence>
<accession>A0A0A9C8Y0</accession>